<name>A0A7J6I9V4_CANSA</name>
<dbReference type="PANTHER" id="PTHR33623">
    <property type="entry name" value="OS04G0572500 PROTEIN"/>
    <property type="match status" value="1"/>
</dbReference>
<gene>
    <name evidence="2" type="ORF">G4B88_014381</name>
</gene>
<protein>
    <recommendedName>
        <fullName evidence="4">DUF4378 domain-containing protein</fullName>
    </recommendedName>
</protein>
<evidence type="ECO:0008006" key="4">
    <source>
        <dbReference type="Google" id="ProtNLM"/>
    </source>
</evidence>
<keyword evidence="3" id="KW-1185">Reference proteome</keyword>
<evidence type="ECO:0000256" key="1">
    <source>
        <dbReference type="SAM" id="MobiDB-lite"/>
    </source>
</evidence>
<reference evidence="2 3" key="1">
    <citation type="journal article" date="2020" name="bioRxiv">
        <title>Sequence and annotation of 42 cannabis genomes reveals extensive copy number variation in cannabinoid synthesis and pathogen resistance genes.</title>
        <authorList>
            <person name="Mckernan K.J."/>
            <person name="Helbert Y."/>
            <person name="Kane L.T."/>
            <person name="Ebling H."/>
            <person name="Zhang L."/>
            <person name="Liu B."/>
            <person name="Eaton Z."/>
            <person name="Mclaughlin S."/>
            <person name="Kingan S."/>
            <person name="Baybayan P."/>
            <person name="Concepcion G."/>
            <person name="Jordan M."/>
            <person name="Riva A."/>
            <person name="Barbazuk W."/>
            <person name="Harkins T."/>
        </authorList>
    </citation>
    <scope>NUCLEOTIDE SEQUENCE [LARGE SCALE GENOMIC DNA]</scope>
    <source>
        <strain evidence="3">cv. Jamaican Lion 4</strain>
        <tissue evidence="2">Leaf</tissue>
    </source>
</reference>
<feature type="compositionally biased region" description="Polar residues" evidence="1">
    <location>
        <begin position="271"/>
        <end position="280"/>
    </location>
</feature>
<dbReference type="EMBL" id="JAATIQ010000002">
    <property type="protein sequence ID" value="KAF4403925.1"/>
    <property type="molecule type" value="Genomic_DNA"/>
</dbReference>
<organism evidence="2 3">
    <name type="scientific">Cannabis sativa</name>
    <name type="common">Hemp</name>
    <name type="synonym">Marijuana</name>
    <dbReference type="NCBI Taxonomy" id="3483"/>
    <lineage>
        <taxon>Eukaryota</taxon>
        <taxon>Viridiplantae</taxon>
        <taxon>Streptophyta</taxon>
        <taxon>Embryophyta</taxon>
        <taxon>Tracheophyta</taxon>
        <taxon>Spermatophyta</taxon>
        <taxon>Magnoliopsida</taxon>
        <taxon>eudicotyledons</taxon>
        <taxon>Gunneridae</taxon>
        <taxon>Pentapetalae</taxon>
        <taxon>rosids</taxon>
        <taxon>fabids</taxon>
        <taxon>Rosales</taxon>
        <taxon>Cannabaceae</taxon>
        <taxon>Cannabis</taxon>
    </lineage>
</organism>
<dbReference type="Proteomes" id="UP000583929">
    <property type="component" value="Unassembled WGS sequence"/>
</dbReference>
<accession>A0A7J6I9V4</accession>
<evidence type="ECO:0000313" key="2">
    <source>
        <dbReference type="EMBL" id="KAF4403925.1"/>
    </source>
</evidence>
<feature type="region of interest" description="Disordered" evidence="1">
    <location>
        <begin position="254"/>
        <end position="296"/>
    </location>
</feature>
<proteinExistence type="predicted"/>
<dbReference type="PANTHER" id="PTHR33623:SF4">
    <property type="entry name" value="DUF4378 DOMAIN-CONTAINING PROTEIN"/>
    <property type="match status" value="1"/>
</dbReference>
<comment type="caution">
    <text evidence="2">The sequence shown here is derived from an EMBL/GenBank/DDBJ whole genome shotgun (WGS) entry which is preliminary data.</text>
</comment>
<dbReference type="AlphaFoldDB" id="A0A7J6I9V4"/>
<evidence type="ECO:0000313" key="3">
    <source>
        <dbReference type="Proteomes" id="UP000583929"/>
    </source>
</evidence>
<sequence length="498" mass="57375">MADRAMVSSYDHHHQKAVVRKSSIMIERKPLMLKDYLLDDLSSCSSNGFKSFPRRQCCSTVRFLLEIDLKQNHQHRSRRHNPKEQPNLVKAKRHFQSSRSGRFTISVLQRASDAVINAVKQMPFPSVMSSVQKRARKGLLPISLSRKLLYNRFWGRGANNNNNTEVEDHHHRQEIIRENINRWRLCPELPDNDDDQNITTKTVISSSSSGNSKSNSWCESEFTTTTTTCSSRQSETIPITTLAHENDVSQKVKKKVDRTSTVGDEEDTTELGPTTATCSHQHAKEWPNEEDKEQFSPVSVLDCPFEDDDQDETNSPFNSKVTHLEGKKQNLQHKIRRLENLTQLEPVDLEKRIIAMSDIKDDYDRVKIKKSSDDEIEDQKARELVTKLTKNIGTTTWSTATEKLMFEFFRERMAEERASTKGFAEAMAVKSAVDWTVGAPTREVLVGWEVKEGRKAYTRDMERNGKWRNLDEEMGEIDLELEDLVWDSLMEEVLLDLL</sequence>